<reference evidence="3" key="1">
    <citation type="submission" date="2025-08" db="UniProtKB">
        <authorList>
            <consortium name="RefSeq"/>
        </authorList>
    </citation>
    <scope>IDENTIFICATION</scope>
    <source>
        <tissue evidence="3">Fruit stalk</tissue>
    </source>
</reference>
<dbReference type="RefSeq" id="XP_022735617.1">
    <property type="nucleotide sequence ID" value="XM_022879882.1"/>
</dbReference>
<dbReference type="GeneID" id="111288975"/>
<dbReference type="AlphaFoldDB" id="A0A6P5Y5A3"/>
<gene>
    <name evidence="3" type="primary">LOC111288975</name>
</gene>
<accession>A0A6P5Y5A3</accession>
<dbReference type="SUPFAM" id="SSF56219">
    <property type="entry name" value="DNase I-like"/>
    <property type="match status" value="1"/>
</dbReference>
<dbReference type="PANTHER" id="PTHR33710">
    <property type="entry name" value="BNAC02G09200D PROTEIN"/>
    <property type="match status" value="1"/>
</dbReference>
<dbReference type="OrthoDB" id="991485at2759"/>
<evidence type="ECO:0000313" key="3">
    <source>
        <dbReference type="RefSeq" id="XP_022735617.1"/>
    </source>
</evidence>
<keyword evidence="2" id="KW-1185">Reference proteome</keyword>
<dbReference type="Proteomes" id="UP000515121">
    <property type="component" value="Unplaced"/>
</dbReference>
<protein>
    <submittedName>
        <fullName evidence="3">Uncharacterized protein LOC111288975</fullName>
    </submittedName>
</protein>
<evidence type="ECO:0000256" key="1">
    <source>
        <dbReference type="SAM" id="MobiDB-lite"/>
    </source>
</evidence>
<dbReference type="KEGG" id="dzi:111288975"/>
<dbReference type="InterPro" id="IPR036691">
    <property type="entry name" value="Endo/exonu/phosph_ase_sf"/>
</dbReference>
<sequence length="271" mass="31826">MQGMFGVDANGRNGDLGMLWKEEVRLDLLSFSRYNIDMRMTYQEGKMWRLIEFYREPDARERHQAWSMLWRLASNNSLPWICLRGFNEILWVNEKEGGNARLEGQMRAFRNTLIELGFYDLGYTVPKFTLKCGQNAENAIGERLDWAVACSDWGKMLPNYLVRHLASLVSDYCPRMVDTMGKLEEINHLDNSQDELEKELDIKRMLNKLLEHEEVTWMQRSRENWLRSGDKNTKFFHAQATQRSRANRINGLKDEARGREESGSSSCKIFH</sequence>
<dbReference type="PANTHER" id="PTHR33710:SF71">
    <property type="entry name" value="ENDONUCLEASE_EXONUCLEASE_PHOSPHATASE DOMAIN-CONTAINING PROTEIN"/>
    <property type="match status" value="1"/>
</dbReference>
<proteinExistence type="predicted"/>
<evidence type="ECO:0000313" key="2">
    <source>
        <dbReference type="Proteomes" id="UP000515121"/>
    </source>
</evidence>
<organism evidence="2 3">
    <name type="scientific">Durio zibethinus</name>
    <name type="common">Durian</name>
    <dbReference type="NCBI Taxonomy" id="66656"/>
    <lineage>
        <taxon>Eukaryota</taxon>
        <taxon>Viridiplantae</taxon>
        <taxon>Streptophyta</taxon>
        <taxon>Embryophyta</taxon>
        <taxon>Tracheophyta</taxon>
        <taxon>Spermatophyta</taxon>
        <taxon>Magnoliopsida</taxon>
        <taxon>eudicotyledons</taxon>
        <taxon>Gunneridae</taxon>
        <taxon>Pentapetalae</taxon>
        <taxon>rosids</taxon>
        <taxon>malvids</taxon>
        <taxon>Malvales</taxon>
        <taxon>Malvaceae</taxon>
        <taxon>Helicteroideae</taxon>
        <taxon>Durio</taxon>
    </lineage>
</organism>
<feature type="compositionally biased region" description="Basic and acidic residues" evidence="1">
    <location>
        <begin position="251"/>
        <end position="262"/>
    </location>
</feature>
<feature type="region of interest" description="Disordered" evidence="1">
    <location>
        <begin position="251"/>
        <end position="271"/>
    </location>
</feature>
<name>A0A6P5Y5A3_DURZI</name>